<dbReference type="OrthoDB" id="775571at2759"/>
<evidence type="ECO:0000256" key="2">
    <source>
        <dbReference type="ARBA" id="ARBA00022490"/>
    </source>
</evidence>
<keyword evidence="4 5" id="KW-0206">Cytoskeleton</keyword>
<comment type="similarity">
    <text evidence="1 5">Belongs to the TUBGCP family.</text>
</comment>
<dbReference type="PANTHER" id="PTHR19302">
    <property type="entry name" value="GAMMA TUBULIN COMPLEX PROTEIN"/>
    <property type="match status" value="1"/>
</dbReference>
<dbReference type="GO" id="GO:0000278">
    <property type="term" value="P:mitotic cell cycle"/>
    <property type="evidence" value="ECO:0007669"/>
    <property type="project" value="TreeGrafter"/>
</dbReference>
<evidence type="ECO:0000256" key="4">
    <source>
        <dbReference type="ARBA" id="ARBA00023212"/>
    </source>
</evidence>
<dbReference type="InterPro" id="IPR042241">
    <property type="entry name" value="GCP_C_sf"/>
</dbReference>
<dbReference type="EMBL" id="JAAAJB010000059">
    <property type="protein sequence ID" value="KAG0268127.1"/>
    <property type="molecule type" value="Genomic_DNA"/>
</dbReference>
<dbReference type="GO" id="GO:0051225">
    <property type="term" value="P:spindle assembly"/>
    <property type="evidence" value="ECO:0007669"/>
    <property type="project" value="TreeGrafter"/>
</dbReference>
<evidence type="ECO:0000313" key="9">
    <source>
        <dbReference type="Proteomes" id="UP000807716"/>
    </source>
</evidence>
<dbReference type="GO" id="GO:0051011">
    <property type="term" value="F:microtubule minus-end binding"/>
    <property type="evidence" value="ECO:0007669"/>
    <property type="project" value="TreeGrafter"/>
</dbReference>
<keyword evidence="2 5" id="KW-0963">Cytoplasm</keyword>
<feature type="compositionally biased region" description="Acidic residues" evidence="6">
    <location>
        <begin position="785"/>
        <end position="795"/>
    </location>
</feature>
<keyword evidence="9" id="KW-1185">Reference proteome</keyword>
<dbReference type="Pfam" id="PF04130">
    <property type="entry name" value="GCP_C_terminal"/>
    <property type="match status" value="1"/>
</dbReference>
<dbReference type="GO" id="GO:0051321">
    <property type="term" value="P:meiotic cell cycle"/>
    <property type="evidence" value="ECO:0007669"/>
    <property type="project" value="TreeGrafter"/>
</dbReference>
<dbReference type="GO" id="GO:0000922">
    <property type="term" value="C:spindle pole"/>
    <property type="evidence" value="ECO:0007669"/>
    <property type="project" value="InterPro"/>
</dbReference>
<comment type="subcellular location">
    <subcellularLocation>
        <location evidence="5">Cytoplasm</location>
        <location evidence="5">Cytoskeleton</location>
        <location evidence="5">Microtubule organizing center</location>
    </subcellularLocation>
</comment>
<dbReference type="GO" id="GO:0000930">
    <property type="term" value="C:gamma-tubulin complex"/>
    <property type="evidence" value="ECO:0007669"/>
    <property type="project" value="UniProtKB-ARBA"/>
</dbReference>
<dbReference type="GO" id="GO:0043015">
    <property type="term" value="F:gamma-tubulin binding"/>
    <property type="evidence" value="ECO:0007669"/>
    <property type="project" value="InterPro"/>
</dbReference>
<dbReference type="GO" id="GO:0007020">
    <property type="term" value="P:microtubule nucleation"/>
    <property type="evidence" value="ECO:0007669"/>
    <property type="project" value="InterPro"/>
</dbReference>
<dbReference type="GO" id="GO:0005874">
    <property type="term" value="C:microtubule"/>
    <property type="evidence" value="ECO:0007669"/>
    <property type="project" value="UniProtKB-KW"/>
</dbReference>
<sequence length="858" mass="98049">MQDQWQNDLGDRAGILELHECTREMSTTLEQLARLCCCHISQNMDDTRVSRFGFYLPHGAGLLTLLFDHIDKTPCVDSLWSALLTSILEQTSQPYCDMLSRWLGITPESNDYEPTKDMGAISTAASKDAPPMFQFGDHIHRHLQGLDSFTEFFVQSKSEWVFEGSHPLLLRDEHRELGEGFGNLTRDTSGLQSWDDEFQLNPLCPPAAFVSNELAQKVLEAGKALQMMLEYDTQHPLSISSRIPPLRWVFSQKELKDDRRQREEHRRTIISRMVDRLRTRGFLANHQHQLMDLDLSDHGPPISPDDDGKMHIELPGSLHANLLDYPGAEVQDSSWNPFAHREHLGAFFNYSAQLSEPSVTAREKSRMHTMEELLSSADGQEEDLQQHQQQEYALLPMTVLAQECISYPLQVHAGLIDTCFVSFFFHDLHLLDHWRVVERFMLMRDGIFVTLFSDALFDDENGFIQQQLTKAVGKVDPSRAQERKMNVPWPPRGGELEAGLRTVLLDAFQSIDPKSSLQADVLDDTLAFAVKDYRENVTICRDIHAMESLDFLYLEYRPPGPVQMLILQPQTMEKYTRLFTFHLRLLRVHASMRQCFRHLKTLSRIPLHGQRSYGSALQATDLQFLQQFRFEAEQVLEGLRGYLFDTAVGANWTRFMKRMEATKSRVEAHLLMEEATATGGASSLPCTGHRRREGDGDGGEGDDDDGDEGHDYVNGCIDSLPAIREAHEQVLEQILVQALLKRKQRPVLKVVHEVLGCMVQLGKQVRELLQTLEAASNERDGHEGMEEDEGDDDDNNNEKDVAVQETMQRVRAQYERFRSACTMLTRVLKALDGSMQGEKRTRFLQQLLVRLGWFPEGH</sequence>
<evidence type="ECO:0000313" key="8">
    <source>
        <dbReference type="EMBL" id="KAG0268127.1"/>
    </source>
</evidence>
<dbReference type="Proteomes" id="UP000807716">
    <property type="component" value="Unassembled WGS sequence"/>
</dbReference>
<proteinExistence type="inferred from homology"/>
<feature type="domain" description="Gamma tubulin complex component C-terminal" evidence="7">
    <location>
        <begin position="430"/>
        <end position="851"/>
    </location>
</feature>
<evidence type="ECO:0000256" key="1">
    <source>
        <dbReference type="ARBA" id="ARBA00010337"/>
    </source>
</evidence>
<dbReference type="AlphaFoldDB" id="A0A9P6UAR3"/>
<keyword evidence="3 5" id="KW-0493">Microtubule</keyword>
<dbReference type="InterPro" id="IPR040457">
    <property type="entry name" value="GCP_C"/>
</dbReference>
<name>A0A9P6UAR3_9FUNG</name>
<accession>A0A9P6UAR3</accession>
<protein>
    <recommendedName>
        <fullName evidence="5">Spindle pole body component</fullName>
    </recommendedName>
</protein>
<dbReference type="Gene3D" id="1.20.120.1900">
    <property type="entry name" value="Gamma-tubulin complex, C-terminal domain"/>
    <property type="match status" value="1"/>
</dbReference>
<feature type="compositionally biased region" description="Acidic residues" evidence="6">
    <location>
        <begin position="696"/>
        <end position="708"/>
    </location>
</feature>
<reference evidence="8" key="1">
    <citation type="journal article" date="2020" name="Fungal Divers.">
        <title>Resolving the Mortierellaceae phylogeny through synthesis of multi-gene phylogenetics and phylogenomics.</title>
        <authorList>
            <person name="Vandepol N."/>
            <person name="Liber J."/>
            <person name="Desiro A."/>
            <person name="Na H."/>
            <person name="Kennedy M."/>
            <person name="Barry K."/>
            <person name="Grigoriev I.V."/>
            <person name="Miller A.N."/>
            <person name="O'Donnell K."/>
            <person name="Stajich J.E."/>
            <person name="Bonito G."/>
        </authorList>
    </citation>
    <scope>NUCLEOTIDE SEQUENCE</scope>
    <source>
        <strain evidence="8">BC1065</strain>
    </source>
</reference>
<feature type="region of interest" description="Disordered" evidence="6">
    <location>
        <begin position="775"/>
        <end position="797"/>
    </location>
</feature>
<dbReference type="InterPro" id="IPR007259">
    <property type="entry name" value="GCP"/>
</dbReference>
<dbReference type="GO" id="GO:0005816">
    <property type="term" value="C:spindle pole body"/>
    <property type="evidence" value="ECO:0007669"/>
    <property type="project" value="UniProtKB-ARBA"/>
</dbReference>
<dbReference type="GO" id="GO:0031122">
    <property type="term" value="P:cytoplasmic microtubule organization"/>
    <property type="evidence" value="ECO:0007669"/>
    <property type="project" value="TreeGrafter"/>
</dbReference>
<evidence type="ECO:0000256" key="6">
    <source>
        <dbReference type="SAM" id="MobiDB-lite"/>
    </source>
</evidence>
<gene>
    <name evidence="8" type="ORF">DFQ27_007470</name>
</gene>
<evidence type="ECO:0000256" key="3">
    <source>
        <dbReference type="ARBA" id="ARBA00022701"/>
    </source>
</evidence>
<feature type="region of interest" description="Disordered" evidence="6">
    <location>
        <begin position="677"/>
        <end position="711"/>
    </location>
</feature>
<evidence type="ECO:0000259" key="7">
    <source>
        <dbReference type="Pfam" id="PF04130"/>
    </source>
</evidence>
<comment type="caution">
    <text evidence="8">The sequence shown here is derived from an EMBL/GenBank/DDBJ whole genome shotgun (WGS) entry which is preliminary data.</text>
</comment>
<dbReference type="PANTHER" id="PTHR19302:SF70">
    <property type="entry name" value="GAMMA-TUBULIN COMPLEX COMPONENT 6"/>
    <property type="match status" value="1"/>
</dbReference>
<evidence type="ECO:0000256" key="5">
    <source>
        <dbReference type="RuleBase" id="RU363050"/>
    </source>
</evidence>
<organism evidence="8 9">
    <name type="scientific">Actinomortierella ambigua</name>
    <dbReference type="NCBI Taxonomy" id="1343610"/>
    <lineage>
        <taxon>Eukaryota</taxon>
        <taxon>Fungi</taxon>
        <taxon>Fungi incertae sedis</taxon>
        <taxon>Mucoromycota</taxon>
        <taxon>Mortierellomycotina</taxon>
        <taxon>Mortierellomycetes</taxon>
        <taxon>Mortierellales</taxon>
        <taxon>Mortierellaceae</taxon>
        <taxon>Actinomortierella</taxon>
    </lineage>
</organism>